<dbReference type="PANTHER" id="PTHR13903">
    <property type="entry name" value="PIRIN-RELATED"/>
    <property type="match status" value="1"/>
</dbReference>
<dbReference type="PIRSF" id="PIRSF006232">
    <property type="entry name" value="Pirin"/>
    <property type="match status" value="1"/>
</dbReference>
<comment type="cofactor">
    <cofactor evidence="2">
        <name>Fe cation</name>
        <dbReference type="ChEBI" id="CHEBI:24875"/>
    </cofactor>
    <text evidence="2">Binds 1 Fe cation per subunit.</text>
</comment>
<dbReference type="GO" id="GO:0046872">
    <property type="term" value="F:metal ion binding"/>
    <property type="evidence" value="ECO:0007669"/>
    <property type="project" value="UniProtKB-KW"/>
</dbReference>
<dbReference type="InterPro" id="IPR012093">
    <property type="entry name" value="Pirin"/>
</dbReference>
<feature type="domain" description="Pirin C-terminal" evidence="5">
    <location>
        <begin position="178"/>
        <end position="281"/>
    </location>
</feature>
<keyword evidence="2" id="KW-0408">Iron</keyword>
<proteinExistence type="inferred from homology"/>
<protein>
    <submittedName>
        <fullName evidence="6">Pirin family protein</fullName>
    </submittedName>
</protein>
<feature type="binding site" evidence="2">
    <location>
        <position position="62"/>
    </location>
    <ligand>
        <name>Fe cation</name>
        <dbReference type="ChEBI" id="CHEBI:24875"/>
    </ligand>
</feature>
<comment type="caution">
    <text evidence="6">The sequence shown here is derived from an EMBL/GenBank/DDBJ whole genome shotgun (WGS) entry which is preliminary data.</text>
</comment>
<feature type="binding site" evidence="2">
    <location>
        <position position="104"/>
    </location>
    <ligand>
        <name>Fe cation</name>
        <dbReference type="ChEBI" id="CHEBI:24875"/>
    </ligand>
</feature>
<name>A0A7C1W878_9GAMM</name>
<sequence>MTQTRESDFIVNGNRVSDGAGVQLTRIIGSPELNMLDPFLMFDAFGSDKPQEYLAGFPPHPHRGFETVTYMLQGRMKHEDSVGNAGIIETGGVQWMTAGKGIIHSEMPEQKEGLLAGFQLWVNLPSEHKMTEPKYQEKAASEIPVTTLDDGTNIKVIAGRASDGTEGVITNHFVEPTYLHVFLPAGKQFVHSTEETDNAFIYAVKGQLSIGKNQAPLNLGQLSVLGKGSEVLIKSDKEHASEFLLVSAQPLNEPIARGGPFVMTTREQVEQAFDDYRQGRFA</sequence>
<feature type="binding site" evidence="2">
    <location>
        <position position="106"/>
    </location>
    <ligand>
        <name>Fe cation</name>
        <dbReference type="ChEBI" id="CHEBI:24875"/>
    </ligand>
</feature>
<dbReference type="CDD" id="cd02909">
    <property type="entry name" value="cupin_pirin_N"/>
    <property type="match status" value="1"/>
</dbReference>
<evidence type="ECO:0000259" key="5">
    <source>
        <dbReference type="Pfam" id="PF05726"/>
    </source>
</evidence>
<reference evidence="6" key="1">
    <citation type="journal article" date="2020" name="mSystems">
        <title>Genome- and Community-Level Interaction Insights into Carbon Utilization and Element Cycling Functions of Hydrothermarchaeota in Hydrothermal Sediment.</title>
        <authorList>
            <person name="Zhou Z."/>
            <person name="Liu Y."/>
            <person name="Xu W."/>
            <person name="Pan J."/>
            <person name="Luo Z.H."/>
            <person name="Li M."/>
        </authorList>
    </citation>
    <scope>NUCLEOTIDE SEQUENCE [LARGE SCALE GENOMIC DNA]</scope>
    <source>
        <strain evidence="6">HyVt-380</strain>
    </source>
</reference>
<dbReference type="InterPro" id="IPR014710">
    <property type="entry name" value="RmlC-like_jellyroll"/>
</dbReference>
<feature type="domain" description="Pirin N-terminal" evidence="4">
    <location>
        <begin position="22"/>
        <end position="122"/>
    </location>
</feature>
<keyword evidence="2" id="KW-0479">Metal-binding</keyword>
<dbReference type="AlphaFoldDB" id="A0A7C1W878"/>
<dbReference type="InterPro" id="IPR011051">
    <property type="entry name" value="RmlC_Cupin_sf"/>
</dbReference>
<dbReference type="SUPFAM" id="SSF51182">
    <property type="entry name" value="RmlC-like cupins"/>
    <property type="match status" value="1"/>
</dbReference>
<dbReference type="PANTHER" id="PTHR13903:SF8">
    <property type="entry name" value="PIRIN"/>
    <property type="match status" value="1"/>
</dbReference>
<dbReference type="InterPro" id="IPR003829">
    <property type="entry name" value="Pirin_N_dom"/>
</dbReference>
<evidence type="ECO:0000256" key="1">
    <source>
        <dbReference type="ARBA" id="ARBA00008416"/>
    </source>
</evidence>
<dbReference type="Proteomes" id="UP000886384">
    <property type="component" value="Unassembled WGS sequence"/>
</dbReference>
<dbReference type="Pfam" id="PF02678">
    <property type="entry name" value="Pirin"/>
    <property type="match status" value="1"/>
</dbReference>
<evidence type="ECO:0000256" key="3">
    <source>
        <dbReference type="RuleBase" id="RU003457"/>
    </source>
</evidence>
<accession>A0A7C1W878</accession>
<gene>
    <name evidence="6" type="ORF">ENI26_10270</name>
</gene>
<evidence type="ECO:0000313" key="6">
    <source>
        <dbReference type="EMBL" id="HEC74738.1"/>
    </source>
</evidence>
<evidence type="ECO:0000259" key="4">
    <source>
        <dbReference type="Pfam" id="PF02678"/>
    </source>
</evidence>
<dbReference type="InterPro" id="IPR008778">
    <property type="entry name" value="Pirin_C_dom"/>
</dbReference>
<dbReference type="Pfam" id="PF05726">
    <property type="entry name" value="Pirin_C"/>
    <property type="match status" value="1"/>
</dbReference>
<dbReference type="Gene3D" id="2.60.120.10">
    <property type="entry name" value="Jelly Rolls"/>
    <property type="match status" value="2"/>
</dbReference>
<comment type="similarity">
    <text evidence="1 3">Belongs to the pirin family.</text>
</comment>
<organism evidence="6">
    <name type="scientific">Methylophaga aminisulfidivorans</name>
    <dbReference type="NCBI Taxonomy" id="230105"/>
    <lineage>
        <taxon>Bacteria</taxon>
        <taxon>Pseudomonadati</taxon>
        <taxon>Pseudomonadota</taxon>
        <taxon>Gammaproteobacteria</taxon>
        <taxon>Thiotrichales</taxon>
        <taxon>Piscirickettsiaceae</taxon>
        <taxon>Methylophaga</taxon>
    </lineage>
</organism>
<dbReference type="EMBL" id="DRHY01000222">
    <property type="protein sequence ID" value="HEC74738.1"/>
    <property type="molecule type" value="Genomic_DNA"/>
</dbReference>
<feature type="binding site" evidence="2">
    <location>
        <position position="60"/>
    </location>
    <ligand>
        <name>Fe cation</name>
        <dbReference type="ChEBI" id="CHEBI:24875"/>
    </ligand>
</feature>
<evidence type="ECO:0000256" key="2">
    <source>
        <dbReference type="PIRSR" id="PIRSR006232-1"/>
    </source>
</evidence>
<dbReference type="CDD" id="cd02247">
    <property type="entry name" value="cupin_pirin_C"/>
    <property type="match status" value="1"/>
</dbReference>